<organism evidence="11 12">
    <name type="scientific">Laedolimicola intestinihominis</name>
    <dbReference type="NCBI Taxonomy" id="3133166"/>
    <lineage>
        <taxon>Bacteria</taxon>
        <taxon>Bacillati</taxon>
        <taxon>Bacillota</taxon>
        <taxon>Clostridia</taxon>
        <taxon>Lachnospirales</taxon>
        <taxon>Lachnospiraceae</taxon>
        <taxon>Laedolimicola</taxon>
    </lineage>
</organism>
<keyword evidence="5 8" id="KW-0547">Nucleotide-binding</keyword>
<dbReference type="GO" id="GO:0032267">
    <property type="term" value="F:tRNA(Ile)-lysidine synthase activity"/>
    <property type="evidence" value="ECO:0007669"/>
    <property type="project" value="UniProtKB-EC"/>
</dbReference>
<dbReference type="InterPro" id="IPR011063">
    <property type="entry name" value="TilS/TtcA_N"/>
</dbReference>
<evidence type="ECO:0000256" key="1">
    <source>
        <dbReference type="ARBA" id="ARBA00004496"/>
    </source>
</evidence>
<dbReference type="Gene3D" id="3.40.50.620">
    <property type="entry name" value="HUPs"/>
    <property type="match status" value="1"/>
</dbReference>
<keyword evidence="6 8" id="KW-0067">ATP-binding</keyword>
<evidence type="ECO:0000313" key="11">
    <source>
        <dbReference type="EMBL" id="MEQ2473125.1"/>
    </source>
</evidence>
<evidence type="ECO:0000256" key="3">
    <source>
        <dbReference type="ARBA" id="ARBA00022598"/>
    </source>
</evidence>
<evidence type="ECO:0000256" key="6">
    <source>
        <dbReference type="ARBA" id="ARBA00022840"/>
    </source>
</evidence>
<dbReference type="Proteomes" id="UP001438008">
    <property type="component" value="Unassembled WGS sequence"/>
</dbReference>
<comment type="domain">
    <text evidence="8">The N-terminal region contains the highly conserved SGGXDS motif, predicted to be a P-loop motif involved in ATP binding.</text>
</comment>
<dbReference type="EC" id="6.3.4.19" evidence="8"/>
<dbReference type="InterPro" id="IPR014729">
    <property type="entry name" value="Rossmann-like_a/b/a_fold"/>
</dbReference>
<feature type="compositionally biased region" description="Basic and acidic residues" evidence="9">
    <location>
        <begin position="305"/>
        <end position="334"/>
    </location>
</feature>
<dbReference type="InterPro" id="IPR012795">
    <property type="entry name" value="tRNA_Ile_lys_synt_N"/>
</dbReference>
<accession>A0ABV1FJ92</accession>
<evidence type="ECO:0000256" key="4">
    <source>
        <dbReference type="ARBA" id="ARBA00022694"/>
    </source>
</evidence>
<gene>
    <name evidence="8 11" type="primary">tilS</name>
    <name evidence="11" type="ORF">WMO29_11605</name>
</gene>
<dbReference type="SMART" id="SM00977">
    <property type="entry name" value="TilS_C"/>
    <property type="match status" value="1"/>
</dbReference>
<keyword evidence="2 8" id="KW-0963">Cytoplasm</keyword>
<dbReference type="PANTHER" id="PTHR43033">
    <property type="entry name" value="TRNA(ILE)-LYSIDINE SYNTHASE-RELATED"/>
    <property type="match status" value="1"/>
</dbReference>
<dbReference type="SUPFAM" id="SSF52402">
    <property type="entry name" value="Adenine nucleotide alpha hydrolases-like"/>
    <property type="match status" value="1"/>
</dbReference>
<comment type="catalytic activity">
    <reaction evidence="7 8">
        <text>cytidine(34) in tRNA(Ile2) + L-lysine + ATP = lysidine(34) in tRNA(Ile2) + AMP + diphosphate + H(+)</text>
        <dbReference type="Rhea" id="RHEA:43744"/>
        <dbReference type="Rhea" id="RHEA-COMP:10625"/>
        <dbReference type="Rhea" id="RHEA-COMP:10670"/>
        <dbReference type="ChEBI" id="CHEBI:15378"/>
        <dbReference type="ChEBI" id="CHEBI:30616"/>
        <dbReference type="ChEBI" id="CHEBI:32551"/>
        <dbReference type="ChEBI" id="CHEBI:33019"/>
        <dbReference type="ChEBI" id="CHEBI:82748"/>
        <dbReference type="ChEBI" id="CHEBI:83665"/>
        <dbReference type="ChEBI" id="CHEBI:456215"/>
        <dbReference type="EC" id="6.3.4.19"/>
    </reaction>
</comment>
<dbReference type="RefSeq" id="WP_349164899.1">
    <property type="nucleotide sequence ID" value="NZ_JBBMFE010000011.1"/>
</dbReference>
<dbReference type="PANTHER" id="PTHR43033:SF1">
    <property type="entry name" value="TRNA(ILE)-LYSIDINE SYNTHASE-RELATED"/>
    <property type="match status" value="1"/>
</dbReference>
<evidence type="ECO:0000313" key="12">
    <source>
        <dbReference type="Proteomes" id="UP001438008"/>
    </source>
</evidence>
<proteinExistence type="inferred from homology"/>
<evidence type="ECO:0000256" key="7">
    <source>
        <dbReference type="ARBA" id="ARBA00048539"/>
    </source>
</evidence>
<protein>
    <recommendedName>
        <fullName evidence="8">tRNA(Ile)-lysidine synthase</fullName>
        <ecNumber evidence="8">6.3.4.19</ecNumber>
    </recommendedName>
    <alternativeName>
        <fullName evidence="8">tRNA(Ile)-2-lysyl-cytidine synthase</fullName>
    </alternativeName>
    <alternativeName>
        <fullName evidence="8">tRNA(Ile)-lysidine synthetase</fullName>
    </alternativeName>
</protein>
<keyword evidence="12" id="KW-1185">Reference proteome</keyword>
<keyword evidence="4 8" id="KW-0819">tRNA processing</keyword>
<comment type="function">
    <text evidence="8">Ligates lysine onto the cytidine present at position 34 of the AUA codon-specific tRNA(Ile) that contains the anticodon CAU, in an ATP-dependent manner. Cytidine is converted to lysidine, thus changing the amino acid specificity of the tRNA from methionine to isoleucine.</text>
</comment>
<dbReference type="Pfam" id="PF01171">
    <property type="entry name" value="ATP_bind_3"/>
    <property type="match status" value="1"/>
</dbReference>
<dbReference type="EMBL" id="JBBMFE010000011">
    <property type="protein sequence ID" value="MEQ2473125.1"/>
    <property type="molecule type" value="Genomic_DNA"/>
</dbReference>
<reference evidence="11 12" key="1">
    <citation type="submission" date="2024-03" db="EMBL/GenBank/DDBJ databases">
        <title>Human intestinal bacterial collection.</title>
        <authorList>
            <person name="Pauvert C."/>
            <person name="Hitch T.C.A."/>
            <person name="Clavel T."/>
        </authorList>
    </citation>
    <scope>NUCLEOTIDE SEQUENCE [LARGE SCALE GENOMIC DNA]</scope>
    <source>
        <strain evidence="11 12">CLA-AA-H132</strain>
    </source>
</reference>
<dbReference type="CDD" id="cd01992">
    <property type="entry name" value="TilS_N"/>
    <property type="match status" value="1"/>
</dbReference>
<comment type="subcellular location">
    <subcellularLocation>
        <location evidence="1 8">Cytoplasm</location>
    </subcellularLocation>
</comment>
<comment type="caution">
    <text evidence="11">The sequence shown here is derived from an EMBL/GenBank/DDBJ whole genome shotgun (WGS) entry which is preliminary data.</text>
</comment>
<evidence type="ECO:0000256" key="8">
    <source>
        <dbReference type="HAMAP-Rule" id="MF_01161"/>
    </source>
</evidence>
<evidence type="ECO:0000256" key="5">
    <source>
        <dbReference type="ARBA" id="ARBA00022741"/>
    </source>
</evidence>
<comment type="similarity">
    <text evidence="8">Belongs to the tRNA(Ile)-lysidine synthase family.</text>
</comment>
<dbReference type="InterPro" id="IPR012094">
    <property type="entry name" value="tRNA_Ile_lys_synt"/>
</dbReference>
<evidence type="ECO:0000259" key="10">
    <source>
        <dbReference type="SMART" id="SM00977"/>
    </source>
</evidence>
<feature type="domain" description="Lysidine-tRNA(Ile) synthetase C-terminal" evidence="10">
    <location>
        <begin position="386"/>
        <end position="458"/>
    </location>
</feature>
<dbReference type="InterPro" id="IPR012796">
    <property type="entry name" value="Lysidine-tRNA-synth_C"/>
</dbReference>
<evidence type="ECO:0000256" key="2">
    <source>
        <dbReference type="ARBA" id="ARBA00022490"/>
    </source>
</evidence>
<sequence length="467" mass="52659">MLDRVRAFTEKYQMIRPGDRIVAGISGGADSVCLLFLLKELCGEKGAALSAVHVNHCLRGAEADGDEAYVRELCGSLEVPLSVRSFDVQGRAKREHLTLEEAGRLCRYEAFAEEAERLGGARIAVAHHAGDQAETVLFQLFRGSGLKGLSGMSPARDNIIRPLLCAEREEVETWLTGRGIAWRTDSTNLSMDYTRNRIRGDILKTARESVNAKAIRHVAEAAAELGEVEAFLERKTAEAYRICVREEDGARFVFTNAFSMQDPLIGSRLLRRCMAELGGLKDVERVHIEMLRELFEKQTGSRMDLPGDRSARREYEGVRLSRSEKPARQQDGEKTSPISFCPEIPGSVTIRGQKWKFTLYPEEKIEIIPQKTYTKWFDYDKIKKCLEIRGRKPGDYLEINRAHGRKKLKAYLIDEKVPAFERDELLLLADGAHIVWIPGHRISEAYKVTEETRNILKVQISGGNEHG</sequence>
<dbReference type="SUPFAM" id="SSF56037">
    <property type="entry name" value="PheT/TilS domain"/>
    <property type="match status" value="1"/>
</dbReference>
<dbReference type="Pfam" id="PF11734">
    <property type="entry name" value="TilS_C"/>
    <property type="match status" value="1"/>
</dbReference>
<dbReference type="SUPFAM" id="SSF82829">
    <property type="entry name" value="MesJ substrate recognition domain-like"/>
    <property type="match status" value="1"/>
</dbReference>
<dbReference type="NCBIfam" id="TIGR02432">
    <property type="entry name" value="lysidine_TilS_N"/>
    <property type="match status" value="1"/>
</dbReference>
<name>A0ABV1FJ92_9FIRM</name>
<dbReference type="HAMAP" id="MF_01161">
    <property type="entry name" value="tRNA_Ile_lys_synt"/>
    <property type="match status" value="1"/>
</dbReference>
<keyword evidence="3 8" id="KW-0436">Ligase</keyword>
<feature type="region of interest" description="Disordered" evidence="9">
    <location>
        <begin position="301"/>
        <end position="338"/>
    </location>
</feature>
<evidence type="ECO:0000256" key="9">
    <source>
        <dbReference type="SAM" id="MobiDB-lite"/>
    </source>
</evidence>
<feature type="binding site" evidence="8">
    <location>
        <begin position="26"/>
        <end position="31"/>
    </location>
    <ligand>
        <name>ATP</name>
        <dbReference type="ChEBI" id="CHEBI:30616"/>
    </ligand>
</feature>
<dbReference type="NCBIfam" id="TIGR02433">
    <property type="entry name" value="lysidine_TilS_C"/>
    <property type="match status" value="1"/>
</dbReference>